<protein>
    <submittedName>
        <fullName evidence="2">DUF6069 family protein</fullName>
    </submittedName>
</protein>
<sequence>MEGERDLAVVVGVDVHAAQLRLTRYGTAIWTGLAVVVVAASEIPVVLIDATTATHIALAAVHLAVGAVLIRARGRVSPCLT</sequence>
<dbReference type="RefSeq" id="WP_337698890.1">
    <property type="nucleotide sequence ID" value="NZ_JBBEGM010000001.1"/>
</dbReference>
<organism evidence="2 3">
    <name type="scientific">Actinomycetospora flava</name>
    <dbReference type="NCBI Taxonomy" id="3129232"/>
    <lineage>
        <taxon>Bacteria</taxon>
        <taxon>Bacillati</taxon>
        <taxon>Actinomycetota</taxon>
        <taxon>Actinomycetes</taxon>
        <taxon>Pseudonocardiales</taxon>
        <taxon>Pseudonocardiaceae</taxon>
        <taxon>Actinomycetospora</taxon>
    </lineage>
</organism>
<evidence type="ECO:0000313" key="2">
    <source>
        <dbReference type="EMBL" id="MEJ2859844.1"/>
    </source>
</evidence>
<feature type="transmembrane region" description="Helical" evidence="1">
    <location>
        <begin position="28"/>
        <end position="47"/>
    </location>
</feature>
<comment type="caution">
    <text evidence="2">The sequence shown here is derived from an EMBL/GenBank/DDBJ whole genome shotgun (WGS) entry which is preliminary data.</text>
</comment>
<reference evidence="2 3" key="1">
    <citation type="submission" date="2024-03" db="EMBL/GenBank/DDBJ databases">
        <title>Actinomycetospora sp. OC33-EN07, a novel actinomycete isolated from wild orchid (Aerides multiflora).</title>
        <authorList>
            <person name="Suriyachadkun C."/>
        </authorList>
    </citation>
    <scope>NUCLEOTIDE SEQUENCE [LARGE SCALE GENOMIC DNA]</scope>
    <source>
        <strain evidence="2 3">OC33-EN07</strain>
    </source>
</reference>
<accession>A0ABU8LZ79</accession>
<keyword evidence="1" id="KW-1133">Transmembrane helix</keyword>
<dbReference type="InterPro" id="IPR045713">
    <property type="entry name" value="DUF6069"/>
</dbReference>
<proteinExistence type="predicted"/>
<gene>
    <name evidence="2" type="ORF">WCD58_01675</name>
</gene>
<dbReference type="EMBL" id="JBBEGM010000001">
    <property type="protein sequence ID" value="MEJ2859844.1"/>
    <property type="molecule type" value="Genomic_DNA"/>
</dbReference>
<keyword evidence="1" id="KW-0472">Membrane</keyword>
<feature type="transmembrane region" description="Helical" evidence="1">
    <location>
        <begin position="53"/>
        <end position="72"/>
    </location>
</feature>
<keyword evidence="3" id="KW-1185">Reference proteome</keyword>
<dbReference type="Pfam" id="PF19545">
    <property type="entry name" value="DUF6069"/>
    <property type="match status" value="1"/>
</dbReference>
<evidence type="ECO:0000313" key="3">
    <source>
        <dbReference type="Proteomes" id="UP001369736"/>
    </source>
</evidence>
<evidence type="ECO:0000256" key="1">
    <source>
        <dbReference type="SAM" id="Phobius"/>
    </source>
</evidence>
<name>A0ABU8LZ79_9PSEU</name>
<dbReference type="Proteomes" id="UP001369736">
    <property type="component" value="Unassembled WGS sequence"/>
</dbReference>
<keyword evidence="1" id="KW-0812">Transmembrane</keyword>